<feature type="region of interest" description="Disordered" evidence="1">
    <location>
        <begin position="404"/>
        <end position="423"/>
    </location>
</feature>
<dbReference type="PROSITE" id="PS51677">
    <property type="entry name" value="NODB"/>
    <property type="match status" value="1"/>
</dbReference>
<evidence type="ECO:0000259" key="2">
    <source>
        <dbReference type="PROSITE" id="PS51677"/>
    </source>
</evidence>
<protein>
    <recommendedName>
        <fullName evidence="2">NodB homology domain-containing protein</fullName>
    </recommendedName>
</protein>
<dbReference type="PANTHER" id="PTHR10587:SF137">
    <property type="entry name" value="4-DEOXY-4-FORMAMIDO-L-ARABINOSE-PHOSPHOUNDECAPRENOL DEFORMYLASE ARND-RELATED"/>
    <property type="match status" value="1"/>
</dbReference>
<evidence type="ECO:0000313" key="4">
    <source>
        <dbReference type="Proteomes" id="UP001404956"/>
    </source>
</evidence>
<organism evidence="3 4">
    <name type="scientific">Deinococcus aluminii</name>
    <dbReference type="NCBI Taxonomy" id="1656885"/>
    <lineage>
        <taxon>Bacteria</taxon>
        <taxon>Thermotogati</taxon>
        <taxon>Deinococcota</taxon>
        <taxon>Deinococci</taxon>
        <taxon>Deinococcales</taxon>
        <taxon>Deinococcaceae</taxon>
        <taxon>Deinococcus</taxon>
    </lineage>
</organism>
<dbReference type="PANTHER" id="PTHR10587">
    <property type="entry name" value="GLYCOSYL TRANSFERASE-RELATED"/>
    <property type="match status" value="1"/>
</dbReference>
<dbReference type="CDD" id="cd10959">
    <property type="entry name" value="CE4_NodB_like_3"/>
    <property type="match status" value="1"/>
</dbReference>
<reference evidence="3 4" key="1">
    <citation type="submission" date="2024-02" db="EMBL/GenBank/DDBJ databases">
        <title>Deinococcus aluminii NBRC 112889.</title>
        <authorList>
            <person name="Ichikawa N."/>
            <person name="Katano-Makiyama Y."/>
            <person name="Hidaka K."/>
        </authorList>
    </citation>
    <scope>NUCLEOTIDE SEQUENCE [LARGE SCALE GENOMIC DNA]</scope>
    <source>
        <strain evidence="3 4">NBRC 112889</strain>
    </source>
</reference>
<gene>
    <name evidence="3" type="ORF">Dalu01_01008</name>
</gene>
<dbReference type="InterPro" id="IPR002509">
    <property type="entry name" value="NODB_dom"/>
</dbReference>
<accession>A0ABP9XB85</accession>
<dbReference type="InterPro" id="IPR050248">
    <property type="entry name" value="Polysacc_deacetylase_ArnD"/>
</dbReference>
<dbReference type="Pfam" id="PF22790">
    <property type="entry name" value="YkoP"/>
    <property type="match status" value="1"/>
</dbReference>
<dbReference type="Pfam" id="PF01522">
    <property type="entry name" value="Polysacc_deac_1"/>
    <property type="match status" value="1"/>
</dbReference>
<evidence type="ECO:0000256" key="1">
    <source>
        <dbReference type="SAM" id="MobiDB-lite"/>
    </source>
</evidence>
<dbReference type="RefSeq" id="WP_345451897.1">
    <property type="nucleotide sequence ID" value="NZ_BAABRV010000002.1"/>
</dbReference>
<dbReference type="SUPFAM" id="SSF88713">
    <property type="entry name" value="Glycoside hydrolase/deacetylase"/>
    <property type="match status" value="1"/>
</dbReference>
<evidence type="ECO:0000313" key="3">
    <source>
        <dbReference type="EMBL" id="GAA5532619.1"/>
    </source>
</evidence>
<dbReference type="EMBL" id="BAABRV010000002">
    <property type="protein sequence ID" value="GAA5532619.1"/>
    <property type="molecule type" value="Genomic_DNA"/>
</dbReference>
<feature type="domain" description="NodB homology" evidence="2">
    <location>
        <begin position="43"/>
        <end position="224"/>
    </location>
</feature>
<name>A0ABP9XB85_9DEIO</name>
<dbReference type="Proteomes" id="UP001404956">
    <property type="component" value="Unassembled WGS sequence"/>
</dbReference>
<comment type="caution">
    <text evidence="3">The sequence shown here is derived from an EMBL/GenBank/DDBJ whole genome shotgun (WGS) entry which is preliminary data.</text>
</comment>
<sequence length="423" mass="45602">MKPSLKRGAWLGAGLLTLYVALPYLLTQRLNLGLVREGKQRWKALALTFDDGPDPATTPAVLDALREAGARATFFVIAGRAEGHPDLIRRMLAEGHQVEAHAARHVHAWLRTPWGAFLDPLRAVRRVSAVTGQPAHLHRPPHGAYTLATLFGQRAAGVTGAHWSVEGRDWHPAFTPAGVRQRVNALAFPGAVVVLHDAGPGARNTGPMLPGLLADLRERGYTLVPLHELAGAAPLTLRELPRRLMRGVDRVFDRLGGTRPAGGRADNLFRVGPVSFPLAGVTLGGGPPVPKGTPAAEFHVNNPLLVDLGLRRSLRLAREDFRDLARDLQTRPDLQDAQVVFCLSALSPLLATLGFETRALSPADTRRLRAWASVLRRAYGSDPHAPEPKLSVMGREAFVARYGETGSGEGSVVSGKSPDPTHH</sequence>
<keyword evidence="4" id="KW-1185">Reference proteome</keyword>
<dbReference type="Gene3D" id="3.20.20.370">
    <property type="entry name" value="Glycoside hydrolase/deacetylase"/>
    <property type="match status" value="1"/>
</dbReference>
<proteinExistence type="predicted"/>
<dbReference type="InterPro" id="IPR011330">
    <property type="entry name" value="Glyco_hydro/deAcase_b/a-brl"/>
</dbReference>
<dbReference type="InterPro" id="IPR054467">
    <property type="entry name" value="YkoP-like_dom"/>
</dbReference>